<evidence type="ECO:0000313" key="4">
    <source>
        <dbReference type="EMBL" id="ANZ39758.1"/>
    </source>
</evidence>
<keyword evidence="5" id="KW-1185">Reference proteome</keyword>
<evidence type="ECO:0000313" key="5">
    <source>
        <dbReference type="Proteomes" id="UP000093053"/>
    </source>
</evidence>
<dbReference type="AlphaFoldDB" id="A0A1B2HPW7"/>
<dbReference type="KEGG" id="led:BBK82_30665"/>
<dbReference type="InterPro" id="IPR036513">
    <property type="entry name" value="STAS_dom_sf"/>
</dbReference>
<comment type="similarity">
    <text evidence="1 2">Belongs to the anti-sigma-factor antagonist family.</text>
</comment>
<proteinExistence type="inferred from homology"/>
<dbReference type="InterPro" id="IPR002645">
    <property type="entry name" value="STAS_dom"/>
</dbReference>
<dbReference type="PANTHER" id="PTHR33495:SF2">
    <property type="entry name" value="ANTI-SIGMA FACTOR ANTAGONIST TM_1081-RELATED"/>
    <property type="match status" value="1"/>
</dbReference>
<feature type="domain" description="STAS" evidence="3">
    <location>
        <begin position="61"/>
        <end position="170"/>
    </location>
</feature>
<dbReference type="CDD" id="cd07043">
    <property type="entry name" value="STAS_anti-anti-sigma_factors"/>
    <property type="match status" value="1"/>
</dbReference>
<dbReference type="Proteomes" id="UP000093053">
    <property type="component" value="Chromosome"/>
</dbReference>
<gene>
    <name evidence="4" type="ORF">BBK82_30665</name>
</gene>
<dbReference type="Pfam" id="PF01740">
    <property type="entry name" value="STAS"/>
    <property type="match status" value="1"/>
</dbReference>
<dbReference type="PANTHER" id="PTHR33495">
    <property type="entry name" value="ANTI-SIGMA FACTOR ANTAGONIST TM_1081-RELATED-RELATED"/>
    <property type="match status" value="1"/>
</dbReference>
<accession>A0A1B2HPW7</accession>
<dbReference type="NCBIfam" id="TIGR00377">
    <property type="entry name" value="ant_ant_sig"/>
    <property type="match status" value="1"/>
</dbReference>
<dbReference type="Gene3D" id="3.30.750.24">
    <property type="entry name" value="STAS domain"/>
    <property type="match status" value="1"/>
</dbReference>
<reference evidence="4 5" key="1">
    <citation type="submission" date="2016-07" db="EMBL/GenBank/DDBJ databases">
        <title>Complete genome sequence of the Lentzea guizhouensis DHS C013.</title>
        <authorList>
            <person name="Cao C."/>
        </authorList>
    </citation>
    <scope>NUCLEOTIDE SEQUENCE [LARGE SCALE GENOMIC DNA]</scope>
    <source>
        <strain evidence="4 5">DHS C013</strain>
    </source>
</reference>
<dbReference type="InterPro" id="IPR003658">
    <property type="entry name" value="Anti-sigma_ant"/>
</dbReference>
<sequence length="193" mass="21427">MDALLDDASYGAAHPVILILRWEVCRSVSWVPNGYERQERIGRVSVGRGSRMRGEVEQPSVMVEVTTVEDVVIAVVRDDVDHDTFREIRGALFTCMTGRAAALVVDLDDVGFFGSIGIAVLLEVRQRADQLGVRFAVVAGRRTVAQPIRLTDTQDLLHVQRTREDALTAVRRHPRFTGHLDDPTDTGSAHSWP</sequence>
<dbReference type="GO" id="GO:0043856">
    <property type="term" value="F:anti-sigma factor antagonist activity"/>
    <property type="evidence" value="ECO:0007669"/>
    <property type="project" value="InterPro"/>
</dbReference>
<organism evidence="4 5">
    <name type="scientific">Lentzea guizhouensis</name>
    <dbReference type="NCBI Taxonomy" id="1586287"/>
    <lineage>
        <taxon>Bacteria</taxon>
        <taxon>Bacillati</taxon>
        <taxon>Actinomycetota</taxon>
        <taxon>Actinomycetes</taxon>
        <taxon>Pseudonocardiales</taxon>
        <taxon>Pseudonocardiaceae</taxon>
        <taxon>Lentzea</taxon>
    </lineage>
</organism>
<evidence type="ECO:0000256" key="1">
    <source>
        <dbReference type="ARBA" id="ARBA00009013"/>
    </source>
</evidence>
<protein>
    <recommendedName>
        <fullName evidence="2">Anti-sigma factor antagonist</fullName>
    </recommendedName>
</protein>
<evidence type="ECO:0000256" key="2">
    <source>
        <dbReference type="RuleBase" id="RU003749"/>
    </source>
</evidence>
<name>A0A1B2HPW7_9PSEU</name>
<evidence type="ECO:0000259" key="3">
    <source>
        <dbReference type="PROSITE" id="PS50801"/>
    </source>
</evidence>
<dbReference type="PROSITE" id="PS50801">
    <property type="entry name" value="STAS"/>
    <property type="match status" value="1"/>
</dbReference>
<dbReference type="STRING" id="1586287.BBK82_30665"/>
<dbReference type="SUPFAM" id="SSF52091">
    <property type="entry name" value="SpoIIaa-like"/>
    <property type="match status" value="1"/>
</dbReference>
<dbReference type="EMBL" id="CP016793">
    <property type="protein sequence ID" value="ANZ39758.1"/>
    <property type="molecule type" value="Genomic_DNA"/>
</dbReference>